<keyword evidence="10" id="KW-0479">Metal-binding</keyword>
<keyword evidence="14" id="KW-0378">Hydrolase</keyword>
<keyword evidence="31" id="KW-1185">Reference proteome</keyword>
<dbReference type="InterPro" id="IPR026851">
    <property type="entry name" value="Dna2/JHS1_DEXXQ-box"/>
</dbReference>
<dbReference type="SUPFAM" id="SSF52540">
    <property type="entry name" value="P-loop containing nucleoside triphosphate hydrolases"/>
    <property type="match status" value="1"/>
</dbReference>
<keyword evidence="18" id="KW-0411">Iron-sulfur</keyword>
<evidence type="ECO:0000256" key="24">
    <source>
        <dbReference type="ARBA" id="ARBA00032548"/>
    </source>
</evidence>
<dbReference type="PANTHER" id="PTHR10887">
    <property type="entry name" value="DNA2/NAM7 HELICASE FAMILY"/>
    <property type="match status" value="1"/>
</dbReference>
<feature type="compositionally biased region" description="Low complexity" evidence="26">
    <location>
        <begin position="44"/>
        <end position="55"/>
    </location>
</feature>
<dbReference type="Pfam" id="PF13086">
    <property type="entry name" value="AAA_11"/>
    <property type="match status" value="2"/>
</dbReference>
<dbReference type="FunFam" id="3.40.50.300:FF:001170">
    <property type="entry name" value="DNA replication helicase Dna2"/>
    <property type="match status" value="1"/>
</dbReference>
<evidence type="ECO:0000256" key="3">
    <source>
        <dbReference type="ARBA" id="ARBA00004173"/>
    </source>
</evidence>
<feature type="region of interest" description="Disordered" evidence="26">
    <location>
        <begin position="355"/>
        <end position="382"/>
    </location>
</feature>
<proteinExistence type="inferred from homology"/>
<dbReference type="GO" id="GO:0017116">
    <property type="term" value="F:single-stranded DNA helicase activity"/>
    <property type="evidence" value="ECO:0007669"/>
    <property type="project" value="InterPro"/>
</dbReference>
<evidence type="ECO:0000256" key="25">
    <source>
        <dbReference type="ARBA" id="ARBA00047995"/>
    </source>
</evidence>
<evidence type="ECO:0000256" key="13">
    <source>
        <dbReference type="ARBA" id="ARBA00022763"/>
    </source>
</evidence>
<feature type="region of interest" description="Disordered" evidence="26">
    <location>
        <begin position="678"/>
        <end position="725"/>
    </location>
</feature>
<evidence type="ECO:0000256" key="1">
    <source>
        <dbReference type="ARBA" id="ARBA00001966"/>
    </source>
</evidence>
<evidence type="ECO:0000256" key="14">
    <source>
        <dbReference type="ARBA" id="ARBA00022801"/>
    </source>
</evidence>
<keyword evidence="22" id="KW-0539">Nucleus</keyword>
<keyword evidence="20" id="KW-0496">Mitochondrion</keyword>
<evidence type="ECO:0000256" key="26">
    <source>
        <dbReference type="SAM" id="MobiDB-lite"/>
    </source>
</evidence>
<feature type="domain" description="DNA2/NAM7 helicase helicase" evidence="28">
    <location>
        <begin position="1439"/>
        <end position="1535"/>
    </location>
</feature>
<evidence type="ECO:0000259" key="27">
    <source>
        <dbReference type="Pfam" id="PF08696"/>
    </source>
</evidence>
<keyword evidence="19" id="KW-0238">DNA-binding</keyword>
<keyword evidence="21" id="KW-0234">DNA repair</keyword>
<feature type="domain" description="DNA replication factor Dna2 N-terminal" evidence="27">
    <location>
        <begin position="873"/>
        <end position="1080"/>
    </location>
</feature>
<evidence type="ECO:0000256" key="2">
    <source>
        <dbReference type="ARBA" id="ARBA00004123"/>
    </source>
</evidence>
<dbReference type="InterPro" id="IPR048459">
    <property type="entry name" value="DNA2_Rift"/>
</dbReference>
<dbReference type="RefSeq" id="XP_022112068.1">
    <property type="nucleotide sequence ID" value="XM_022256376.1"/>
</dbReference>
<dbReference type="Gene3D" id="3.40.50.300">
    <property type="entry name" value="P-loop containing nucleotide triphosphate hydrolases"/>
    <property type="match status" value="2"/>
</dbReference>
<dbReference type="CTD" id="1763"/>
<evidence type="ECO:0000313" key="32">
    <source>
        <dbReference type="RefSeq" id="XP_022112068.1"/>
    </source>
</evidence>
<evidence type="ECO:0000259" key="30">
    <source>
        <dbReference type="Pfam" id="PF21123"/>
    </source>
</evidence>
<protein>
    <recommendedName>
        <fullName evidence="6">DNA replication ATP-dependent helicase/nuclease DNA2</fullName>
        <ecNumber evidence="5">3.6.4.12</ecNumber>
    </recommendedName>
    <alternativeName>
        <fullName evidence="24">DNA replication ATP-dependent helicase-like homolog</fullName>
    </alternativeName>
</protein>
<keyword evidence="13" id="KW-0227">DNA damage</keyword>
<dbReference type="CDD" id="cd22318">
    <property type="entry name" value="DNA2_N-like"/>
    <property type="match status" value="1"/>
</dbReference>
<evidence type="ECO:0000256" key="11">
    <source>
        <dbReference type="ARBA" id="ARBA00022741"/>
    </source>
</evidence>
<dbReference type="InterPro" id="IPR041679">
    <property type="entry name" value="DNA2/NAM7-like_C"/>
</dbReference>
<dbReference type="GO" id="GO:0006281">
    <property type="term" value="P:DNA repair"/>
    <property type="evidence" value="ECO:0007669"/>
    <property type="project" value="UniProtKB-KW"/>
</dbReference>
<evidence type="ECO:0000256" key="16">
    <source>
        <dbReference type="ARBA" id="ARBA00022840"/>
    </source>
</evidence>
<evidence type="ECO:0000256" key="21">
    <source>
        <dbReference type="ARBA" id="ARBA00023204"/>
    </source>
</evidence>
<keyword evidence="9" id="KW-0540">Nuclease</keyword>
<evidence type="ECO:0000256" key="17">
    <source>
        <dbReference type="ARBA" id="ARBA00023004"/>
    </source>
</evidence>
<feature type="domain" description="DNA2/NAM7 helicase-like C-terminal" evidence="29">
    <location>
        <begin position="1616"/>
        <end position="1826"/>
    </location>
</feature>
<dbReference type="GO" id="GO:0005524">
    <property type="term" value="F:ATP binding"/>
    <property type="evidence" value="ECO:0007669"/>
    <property type="project" value="UniProtKB-KW"/>
</dbReference>
<dbReference type="CDD" id="cd18808">
    <property type="entry name" value="SF1_C_Upf1"/>
    <property type="match status" value="1"/>
</dbReference>
<evidence type="ECO:0000256" key="5">
    <source>
        <dbReference type="ARBA" id="ARBA00012551"/>
    </source>
</evidence>
<evidence type="ECO:0000256" key="10">
    <source>
        <dbReference type="ARBA" id="ARBA00022723"/>
    </source>
</evidence>
<keyword evidence="11" id="KW-0547">Nucleotide-binding</keyword>
<feature type="region of interest" description="Disordered" evidence="26">
    <location>
        <begin position="1"/>
        <end position="113"/>
    </location>
</feature>
<comment type="subcellular location">
    <subcellularLocation>
        <location evidence="3">Mitochondrion</location>
    </subcellularLocation>
    <subcellularLocation>
        <location evidence="2">Nucleus</location>
    </subcellularLocation>
</comment>
<evidence type="ECO:0000256" key="9">
    <source>
        <dbReference type="ARBA" id="ARBA00022722"/>
    </source>
</evidence>
<dbReference type="Pfam" id="PF13087">
    <property type="entry name" value="AAA_12"/>
    <property type="match status" value="1"/>
</dbReference>
<evidence type="ECO:0000256" key="8">
    <source>
        <dbReference type="ARBA" id="ARBA00022705"/>
    </source>
</evidence>
<keyword evidence="23" id="KW-0511">Multifunctional enzyme</keyword>
<dbReference type="GO" id="GO:0005634">
    <property type="term" value="C:nucleus"/>
    <property type="evidence" value="ECO:0007669"/>
    <property type="project" value="UniProtKB-SubCell"/>
</dbReference>
<feature type="compositionally biased region" description="Basic residues" evidence="26">
    <location>
        <begin position="277"/>
        <end position="286"/>
    </location>
</feature>
<evidence type="ECO:0000256" key="18">
    <source>
        <dbReference type="ARBA" id="ARBA00023014"/>
    </source>
</evidence>
<dbReference type="PANTHER" id="PTHR10887:SF433">
    <property type="entry name" value="DNA REPLICATION ATP-DEPENDENT HELICASE_NUCLEASE DNA2"/>
    <property type="match status" value="1"/>
</dbReference>
<dbReference type="InterPro" id="IPR047187">
    <property type="entry name" value="SF1_C_Upf1"/>
</dbReference>
<reference evidence="32" key="1">
    <citation type="submission" date="2025-08" db="UniProtKB">
        <authorList>
            <consortium name="RefSeq"/>
        </authorList>
    </citation>
    <scope>IDENTIFICATION</scope>
</reference>
<keyword evidence="12" id="KW-0255">Endonuclease</keyword>
<feature type="compositionally biased region" description="Basic and acidic residues" evidence="26">
    <location>
        <begin position="254"/>
        <end position="265"/>
    </location>
</feature>
<keyword evidence="8" id="KW-0235">DNA replication</keyword>
<feature type="region of interest" description="Disordered" evidence="26">
    <location>
        <begin position="143"/>
        <end position="315"/>
    </location>
</feature>
<dbReference type="GO" id="GO:0051539">
    <property type="term" value="F:4 iron, 4 sulfur cluster binding"/>
    <property type="evidence" value="ECO:0007669"/>
    <property type="project" value="UniProtKB-KW"/>
</dbReference>
<comment type="catalytic activity">
    <reaction evidence="25">
        <text>ATP + H2O = ADP + phosphate + H(+)</text>
        <dbReference type="Rhea" id="RHEA:13065"/>
        <dbReference type="ChEBI" id="CHEBI:15377"/>
        <dbReference type="ChEBI" id="CHEBI:15378"/>
        <dbReference type="ChEBI" id="CHEBI:30616"/>
        <dbReference type="ChEBI" id="CHEBI:43474"/>
        <dbReference type="ChEBI" id="CHEBI:456216"/>
        <dbReference type="EC" id="3.6.4.12"/>
    </reaction>
</comment>
<evidence type="ECO:0000256" key="20">
    <source>
        <dbReference type="ARBA" id="ARBA00023128"/>
    </source>
</evidence>
<evidence type="ECO:0000256" key="19">
    <source>
        <dbReference type="ARBA" id="ARBA00023125"/>
    </source>
</evidence>
<dbReference type="Proteomes" id="UP000694845">
    <property type="component" value="Unplaced"/>
</dbReference>
<evidence type="ECO:0000256" key="22">
    <source>
        <dbReference type="ARBA" id="ARBA00023242"/>
    </source>
</evidence>
<name>A0A8B8A2X0_ACAPL</name>
<gene>
    <name evidence="32" type="primary">LOC110991160</name>
</gene>
<feature type="compositionally biased region" description="Polar residues" evidence="26">
    <location>
        <begin position="688"/>
        <end position="711"/>
    </location>
</feature>
<evidence type="ECO:0000256" key="15">
    <source>
        <dbReference type="ARBA" id="ARBA00022806"/>
    </source>
</evidence>
<comment type="similarity">
    <text evidence="4">Belongs to the DNA2/NAM7 helicase family.</text>
</comment>
<dbReference type="GeneID" id="110991160"/>
<evidence type="ECO:0000256" key="12">
    <source>
        <dbReference type="ARBA" id="ARBA00022759"/>
    </source>
</evidence>
<dbReference type="KEGG" id="aplc:110991160"/>
<evidence type="ECO:0000259" key="29">
    <source>
        <dbReference type="Pfam" id="PF13087"/>
    </source>
</evidence>
<dbReference type="GO" id="GO:0003677">
    <property type="term" value="F:DNA binding"/>
    <property type="evidence" value="ECO:0007669"/>
    <property type="project" value="UniProtKB-KW"/>
</dbReference>
<sequence>MGKTTKKSEAGTLIKGQTSLNRFFSKQPPGGQSKLFTQVLLGSKPPTALPPKTTASRQCFKITADDDDCDFQPVKKLKSPPSTNGKNAKPAKPAQGKEKPSARKSDHGCEKPLTVDSLIARHLHQDKLQQTFSKDDRISDIKAIRNVQHAENNSQDFSGLSPGPTSKTNSSQKAEATICVKPEGQPSGYPGKIASQENQGSPITVIPETPEVVINSNKTKSRIAKPPFSDDVTPTRNIHAAFSTFVPETPTTAKPEDEHTAETRSKIKQRNTSTRGGVRHSRRGARRSSGEGQPGENSSSFKFLEKNTGSCVNKRKVDSPDLLQEMLQEYAQSVKTVDVRKDLPTNQSLLCHGLAKSQGTESKPDRNPFASKSDGLVPNQNAYQDDRPRVIAELTSSVCLETSEHSREDINEMVNPSIKCDLDVNEKQGFDPLEEMLHEYAASSILPTIDSAISNQSKMKLSKSLRGKHVIHAARPSSKLSKTFRKKQRSDDSPAKLGNLIKTEHSEILFESRFSKLEADESHHCKELQNILVSTAVDDSIDDQISGHDASEKDLLDSSAKKKSANPFALRPSKVKLKASVLHKTSSGQSKPAAFKTRLNTRKRSPCKGNSPYAKRMLTSHPVYEVHNSDTDRCCGEINLSSPNVERIPEVLVDRKAHSVMTAKKSLFQDEKENFLSGDSEVSKAGPSPSSDTSPTNLVDKTNMSDPTGTGSPILKERNSPSVMRVQEKLQDSRVGGITEPPAQRETNAQPYLSEISDKDQHPPAVVQDSGWLSSQENVLSSQGTGALWEDQLNDSFLAAMDMEYMETGVNAKEKKLDSIESQVTREFSHLSPFKSTSQKNTAPLPADLNRYRVTGIQDGGSEKKLQLLCLTEHKNKVCCLKGTWLNTLVEEGDMVAVHGRFDSSGMCTIDQQNHFLVVHPDRLLTGTNISRSIHCMRRSVLSEKFKGMDKASKPMLLGTILHDVFDKAIEGKNFAAESLLKIVDRVSHQLPYLKDMYAVGMTEQDVLDDAQEYVGPMKQWADRYLQPNPKQSATVDVKMPGQNHSEKYNVCISGVKDIEETVWSPRWGTKGKVDLTVEVKIHQRNLQGRKTQMTVPLELKTGRQTNSIEHRSQLVLYSLMLDDVLDGPASDLGLLLYLKTGAMLAVPANHMDKRELIHLRNQLAYYISLRAKLANDGKWMLPWLPAPIEDDFTCGHCPQLVSCALLQRMDNEMGVGHQLSEAGHQFFRDQLSHLCPAHVEYFSHWYLLCTLEGMASEKKNLTNQIWSTTAQERELSSRGQCLSGLLLAGCRHNKTQDTYHLTFKRSTNHLGIVHPPSKSILEFDVSTGDRVVVSVEGTRQVATCTGFVESITSTEVKIKSERPLQSNGRGSQAFRLDKDDAYNTMASSLVNLAQLMRNDENAFRLRKLIVELSEPGFDSQPQIPDSAKAKVAEILSSLNTDQQTAINSVLKSHDYTLIIGMPGTGKTTTIVALVRILYACNLSVLLTSYTHSAVDNILLKLTKFGLSPLRLGEVHRIHPELAAYSEKELLSGARSVQQLASLFETKLIVATTCLGAKHALLTHRMFDVCIVDEASQISQLVCLGPLFHARRFVLVGDHKQLPPLVQSGVARQLGMDESLFQRLGVKHESHPLATVQLSLQYRMNSDIMMLSNALVYEDRLQCGNEKVSMATLRLPKWDSVKSELLAGSGDNSWTLKALQPATTVCFLNTDKVKSPESLGEKHTVNSAEAMLVKYLVFCLMKSGCTAGNIGVISPYRNQCKLLGTMLDDGIEVNTVDKYQGRDKEVIIVSFTVKDQQSESGFLLQDIRRLNVALTRAKLKLILIGCIRVLRENPPMEQLIGCLQTANSISDLPVDACSTSITSLGQT</sequence>
<accession>A0A8B8A2X0</accession>
<dbReference type="OrthoDB" id="306218at2759"/>
<dbReference type="GO" id="GO:0017108">
    <property type="term" value="F:5'-flap endonuclease activity"/>
    <property type="evidence" value="ECO:0007669"/>
    <property type="project" value="TreeGrafter"/>
</dbReference>
<dbReference type="GO" id="GO:0046872">
    <property type="term" value="F:metal ion binding"/>
    <property type="evidence" value="ECO:0007669"/>
    <property type="project" value="UniProtKB-KW"/>
</dbReference>
<dbReference type="EC" id="3.6.4.12" evidence="5"/>
<evidence type="ECO:0000256" key="23">
    <source>
        <dbReference type="ARBA" id="ARBA00023268"/>
    </source>
</evidence>
<evidence type="ECO:0000256" key="7">
    <source>
        <dbReference type="ARBA" id="ARBA00022485"/>
    </source>
</evidence>
<feature type="domain" description="DNA2/NAM7 helicase helicase" evidence="28">
    <location>
        <begin position="1541"/>
        <end position="1608"/>
    </location>
</feature>
<dbReference type="InterPro" id="IPR011604">
    <property type="entry name" value="PDDEXK-like_dom_sf"/>
</dbReference>
<evidence type="ECO:0000259" key="28">
    <source>
        <dbReference type="Pfam" id="PF13086"/>
    </source>
</evidence>
<evidence type="ECO:0000256" key="4">
    <source>
        <dbReference type="ARBA" id="ARBA00007913"/>
    </source>
</evidence>
<keyword evidence="16" id="KW-0067">ATP-binding</keyword>
<feature type="region of interest" description="Disordered" evidence="26">
    <location>
        <begin position="477"/>
        <end position="497"/>
    </location>
</feature>
<dbReference type="CDD" id="cd18041">
    <property type="entry name" value="DEXXQc_DNA2"/>
    <property type="match status" value="1"/>
</dbReference>
<comment type="cofactor">
    <cofactor evidence="1">
        <name>[4Fe-4S] cluster</name>
        <dbReference type="ChEBI" id="CHEBI:49883"/>
    </cofactor>
</comment>
<dbReference type="GO" id="GO:0005739">
    <property type="term" value="C:mitochondrion"/>
    <property type="evidence" value="ECO:0007669"/>
    <property type="project" value="UniProtKB-SubCell"/>
</dbReference>
<evidence type="ECO:0000313" key="31">
    <source>
        <dbReference type="Proteomes" id="UP000694845"/>
    </source>
</evidence>
<feature type="compositionally biased region" description="Polar residues" evidence="26">
    <location>
        <begin position="15"/>
        <end position="24"/>
    </location>
</feature>
<dbReference type="InterPro" id="IPR041677">
    <property type="entry name" value="DNA2/NAM7_AAA_11"/>
</dbReference>
<dbReference type="Pfam" id="PF08696">
    <property type="entry name" value="Dna2"/>
    <property type="match status" value="1"/>
</dbReference>
<keyword evidence="7" id="KW-0004">4Fe-4S</keyword>
<dbReference type="GO" id="GO:0071932">
    <property type="term" value="P:replication fork reversal"/>
    <property type="evidence" value="ECO:0007669"/>
    <property type="project" value="TreeGrafter"/>
</dbReference>
<organism evidence="31 32">
    <name type="scientific">Acanthaster planci</name>
    <name type="common">Crown-of-thorns starfish</name>
    <dbReference type="NCBI Taxonomy" id="133434"/>
    <lineage>
        <taxon>Eukaryota</taxon>
        <taxon>Metazoa</taxon>
        <taxon>Echinodermata</taxon>
        <taxon>Eleutherozoa</taxon>
        <taxon>Asterozoa</taxon>
        <taxon>Asteroidea</taxon>
        <taxon>Valvatacea</taxon>
        <taxon>Valvatida</taxon>
        <taxon>Acanthasteridae</taxon>
        <taxon>Acanthaster</taxon>
    </lineage>
</organism>
<feature type="domain" description="DNA2 rift barrel" evidence="30">
    <location>
        <begin position="1275"/>
        <end position="1380"/>
    </location>
</feature>
<evidence type="ECO:0000256" key="6">
    <source>
        <dbReference type="ARBA" id="ARBA00021516"/>
    </source>
</evidence>
<keyword evidence="15" id="KW-0347">Helicase</keyword>
<dbReference type="Pfam" id="PF21123">
    <property type="entry name" value="Dna2_Rift"/>
    <property type="match status" value="1"/>
</dbReference>
<dbReference type="FunFam" id="3.40.50.300:FF:000789">
    <property type="entry name" value="DNA replication ATP-dependent helicase/nuclease DNA2"/>
    <property type="match status" value="1"/>
</dbReference>
<dbReference type="InterPro" id="IPR027417">
    <property type="entry name" value="P-loop_NTPase"/>
</dbReference>
<keyword evidence="17" id="KW-0408">Iron</keyword>
<feature type="compositionally biased region" description="Polar residues" evidence="26">
    <location>
        <begin position="295"/>
        <end position="311"/>
    </location>
</feature>
<feature type="compositionally biased region" description="Polar residues" evidence="26">
    <location>
        <begin position="149"/>
        <end position="174"/>
    </location>
</feature>
<dbReference type="InterPro" id="IPR014808">
    <property type="entry name" value="DNA_replication_fac_Dna2_N"/>
</dbReference>
<feature type="compositionally biased region" description="Basic and acidic residues" evidence="26">
    <location>
        <begin position="95"/>
        <end position="110"/>
    </location>
</feature>
<dbReference type="Gene3D" id="3.90.320.10">
    <property type="match status" value="1"/>
</dbReference>
<dbReference type="InterPro" id="IPR045055">
    <property type="entry name" value="DNA2/NAM7-like"/>
</dbReference>